<gene>
    <name evidence="2" type="ORF">NYM_LOCUS24549</name>
</gene>
<accession>A0A5K1FHB0</accession>
<dbReference type="SUPFAM" id="SSF53756">
    <property type="entry name" value="UDP-Glycosyltransferase/glycogen phosphorylase"/>
    <property type="match status" value="1"/>
</dbReference>
<dbReference type="AlphaFoldDB" id="A0A5K1FHB0"/>
<protein>
    <submittedName>
        <fullName evidence="2">Uncharacterized protein</fullName>
    </submittedName>
</protein>
<dbReference type="Gramene" id="NC8G0042400.1">
    <property type="protein sequence ID" value="NC8G0042400.1:cds"/>
    <property type="gene ID" value="NC8G0042400"/>
</dbReference>
<dbReference type="GO" id="GO:0080044">
    <property type="term" value="F:quercetin 7-O-glucosyltransferase activity"/>
    <property type="evidence" value="ECO:0007669"/>
    <property type="project" value="TreeGrafter"/>
</dbReference>
<evidence type="ECO:0000256" key="1">
    <source>
        <dbReference type="ARBA" id="ARBA00009995"/>
    </source>
</evidence>
<dbReference type="Gene3D" id="3.40.50.2000">
    <property type="entry name" value="Glycogen Phosphorylase B"/>
    <property type="match status" value="1"/>
</dbReference>
<name>A0A5K1FHB0_9MAGN</name>
<reference evidence="2" key="1">
    <citation type="submission" date="2019-09" db="EMBL/GenBank/DDBJ databases">
        <authorList>
            <person name="Zhang L."/>
        </authorList>
    </citation>
    <scope>NUCLEOTIDE SEQUENCE</scope>
</reference>
<comment type="similarity">
    <text evidence="1">Belongs to the UDP-glycosyltransferase family.</text>
</comment>
<dbReference type="PANTHER" id="PTHR11926">
    <property type="entry name" value="GLUCOSYL/GLUCURONOSYL TRANSFERASES"/>
    <property type="match status" value="1"/>
</dbReference>
<dbReference type="PANTHER" id="PTHR11926:SF1412">
    <property type="entry name" value="UDP-GLYCOSYLTRANSFERASE 83A1-LIKE"/>
    <property type="match status" value="1"/>
</dbReference>
<dbReference type="EMBL" id="LR721786">
    <property type="protein sequence ID" value="VVW62847.1"/>
    <property type="molecule type" value="Genomic_DNA"/>
</dbReference>
<organism evidence="2">
    <name type="scientific">Nymphaea colorata</name>
    <name type="common">pocket water lily</name>
    <dbReference type="NCBI Taxonomy" id="210225"/>
    <lineage>
        <taxon>Eukaryota</taxon>
        <taxon>Viridiplantae</taxon>
        <taxon>Streptophyta</taxon>
        <taxon>Embryophyta</taxon>
        <taxon>Tracheophyta</taxon>
        <taxon>Spermatophyta</taxon>
        <taxon>Magnoliopsida</taxon>
        <taxon>Nymphaeales</taxon>
        <taxon>Nymphaeaceae</taxon>
        <taxon>Nymphaea</taxon>
    </lineage>
</organism>
<sequence length="89" mass="9973">MVTPHALVVPLCAQGHVAPLMELSHHLADQDVLVTFVYTEFIHKHVMAALPENFCSNYSGRIRLVTIPDGAVNNEERLNFSKLFPLLHP</sequence>
<dbReference type="GO" id="GO:0080043">
    <property type="term" value="F:quercetin 3-O-glucosyltransferase activity"/>
    <property type="evidence" value="ECO:0007669"/>
    <property type="project" value="TreeGrafter"/>
</dbReference>
<evidence type="ECO:0000313" key="2">
    <source>
        <dbReference type="EMBL" id="VVW62847.1"/>
    </source>
</evidence>
<proteinExistence type="inferred from homology"/>